<dbReference type="Proteomes" id="UP000317371">
    <property type="component" value="Unassembled WGS sequence"/>
</dbReference>
<reference evidence="6 7" key="1">
    <citation type="submission" date="2019-06" db="EMBL/GenBank/DDBJ databases">
        <title>Genome sequence of Litorilinea aerophila BAA-2444.</title>
        <authorList>
            <person name="Maclea K.S."/>
            <person name="Maurais E.G."/>
            <person name="Iannazzi L.C."/>
        </authorList>
    </citation>
    <scope>NUCLEOTIDE SEQUENCE [LARGE SCALE GENOMIC DNA]</scope>
    <source>
        <strain evidence="6 7">ATCC BAA-2444</strain>
    </source>
</reference>
<dbReference type="PANTHER" id="PTHR42847:SF4">
    <property type="entry name" value="ALKANESULFONATE MONOOXYGENASE-RELATED"/>
    <property type="match status" value="1"/>
</dbReference>
<proteinExistence type="predicted"/>
<dbReference type="OrthoDB" id="9781803at2"/>
<dbReference type="GO" id="GO:0046306">
    <property type="term" value="P:alkanesulfonate catabolic process"/>
    <property type="evidence" value="ECO:0007669"/>
    <property type="project" value="TreeGrafter"/>
</dbReference>
<dbReference type="GO" id="GO:0008726">
    <property type="term" value="F:alkanesulfonate monooxygenase activity"/>
    <property type="evidence" value="ECO:0007669"/>
    <property type="project" value="TreeGrafter"/>
</dbReference>
<gene>
    <name evidence="6" type="ORF">FKZ61_18575</name>
</gene>
<dbReference type="PANTHER" id="PTHR42847">
    <property type="entry name" value="ALKANESULFONATE MONOOXYGENASE"/>
    <property type="match status" value="1"/>
</dbReference>
<keyword evidence="2" id="KW-0288">FMN</keyword>
<evidence type="ECO:0000259" key="5">
    <source>
        <dbReference type="Pfam" id="PF00296"/>
    </source>
</evidence>
<evidence type="ECO:0000313" key="6">
    <source>
        <dbReference type="EMBL" id="TQE94093.1"/>
    </source>
</evidence>
<dbReference type="FunCoup" id="A0A540VDC0">
    <property type="interactions" value="110"/>
</dbReference>
<evidence type="ECO:0000256" key="2">
    <source>
        <dbReference type="ARBA" id="ARBA00022643"/>
    </source>
</evidence>
<dbReference type="InterPro" id="IPR019921">
    <property type="entry name" value="Lucif-like_OxRdtase_Rv2161c"/>
</dbReference>
<comment type="caution">
    <text evidence="6">The sequence shown here is derived from an EMBL/GenBank/DDBJ whole genome shotgun (WGS) entry which is preliminary data.</text>
</comment>
<sequence>MKIGAVFPQTEFGNDPVALRDYAQTLEGLGYHHVLAYDHVLGANPNRPGGWNGPYTYQTPFHEPFVLFSFMAGVTTRLEFATGIIILPQRQTALVAKQAATLDVLSGGRLRLGIGIGWNQVEYECLNENFHNRGRRVEEQVEVLRLLWTQPLVQFKGRWHSIPDAGINPLPIQQPIPIWFGGHAEAVMRRIARWGAGWMPNYRRVEEARPNLELLEQFLAETGRSRDEVGLEPRLAYGDGNPDRWRQWMEEWQAVGATHMTVNTMGCGFATPAEHMAALERFARETGLRPPASP</sequence>
<keyword evidence="1" id="KW-0285">Flavoprotein</keyword>
<keyword evidence="3" id="KW-0560">Oxidoreductase</keyword>
<feature type="domain" description="Luciferase-like" evidence="5">
    <location>
        <begin position="15"/>
        <end position="256"/>
    </location>
</feature>
<dbReference type="EMBL" id="VIGC01000028">
    <property type="protein sequence ID" value="TQE94093.1"/>
    <property type="molecule type" value="Genomic_DNA"/>
</dbReference>
<dbReference type="InterPro" id="IPR050172">
    <property type="entry name" value="SsuD_RutA_monooxygenase"/>
</dbReference>
<keyword evidence="4" id="KW-0503">Monooxygenase</keyword>
<protein>
    <submittedName>
        <fullName evidence="6">LLM class F420-dependent oxidoreductase</fullName>
    </submittedName>
</protein>
<keyword evidence="7" id="KW-1185">Reference proteome</keyword>
<dbReference type="InterPro" id="IPR036661">
    <property type="entry name" value="Luciferase-like_sf"/>
</dbReference>
<dbReference type="Gene3D" id="3.20.20.30">
    <property type="entry name" value="Luciferase-like domain"/>
    <property type="match status" value="1"/>
</dbReference>
<evidence type="ECO:0000256" key="1">
    <source>
        <dbReference type="ARBA" id="ARBA00022630"/>
    </source>
</evidence>
<name>A0A540VDC0_9CHLR</name>
<evidence type="ECO:0000313" key="7">
    <source>
        <dbReference type="Proteomes" id="UP000317371"/>
    </source>
</evidence>
<dbReference type="NCBIfam" id="TIGR03619">
    <property type="entry name" value="F420_Rv2161c"/>
    <property type="match status" value="1"/>
</dbReference>
<evidence type="ECO:0000256" key="3">
    <source>
        <dbReference type="ARBA" id="ARBA00023002"/>
    </source>
</evidence>
<accession>A0A540VDC0</accession>
<dbReference type="RefSeq" id="WP_141611660.1">
    <property type="nucleotide sequence ID" value="NZ_VIGC02000028.1"/>
</dbReference>
<dbReference type="InParanoid" id="A0A540VDC0"/>
<dbReference type="SUPFAM" id="SSF51679">
    <property type="entry name" value="Bacterial luciferase-like"/>
    <property type="match status" value="1"/>
</dbReference>
<dbReference type="Pfam" id="PF00296">
    <property type="entry name" value="Bac_luciferase"/>
    <property type="match status" value="1"/>
</dbReference>
<dbReference type="AlphaFoldDB" id="A0A540VDC0"/>
<organism evidence="6 7">
    <name type="scientific">Litorilinea aerophila</name>
    <dbReference type="NCBI Taxonomy" id="1204385"/>
    <lineage>
        <taxon>Bacteria</taxon>
        <taxon>Bacillati</taxon>
        <taxon>Chloroflexota</taxon>
        <taxon>Caldilineae</taxon>
        <taxon>Caldilineales</taxon>
        <taxon>Caldilineaceae</taxon>
        <taxon>Litorilinea</taxon>
    </lineage>
</organism>
<evidence type="ECO:0000256" key="4">
    <source>
        <dbReference type="ARBA" id="ARBA00023033"/>
    </source>
</evidence>
<dbReference type="InterPro" id="IPR011251">
    <property type="entry name" value="Luciferase-like_dom"/>
</dbReference>